<dbReference type="Gene3D" id="3.40.50.1980">
    <property type="entry name" value="Nitrogenase molybdenum iron protein domain"/>
    <property type="match status" value="3"/>
</dbReference>
<feature type="region of interest" description="Disordered" evidence="4">
    <location>
        <begin position="131"/>
        <end position="178"/>
    </location>
</feature>
<dbReference type="PANTHER" id="PTHR42953:SF3">
    <property type="entry name" value="HIGH-AFFINITY ZINC UPTAKE SYSTEM PROTEIN ZNUA"/>
    <property type="match status" value="1"/>
</dbReference>
<comment type="caution">
    <text evidence="6">The sequence shown here is derived from an EMBL/GenBank/DDBJ whole genome shotgun (WGS) entry which is preliminary data.</text>
</comment>
<reference evidence="6 7" key="1">
    <citation type="submission" date="2020-02" db="EMBL/GenBank/DDBJ databases">
        <authorList>
            <person name="Li X.-J."/>
            <person name="Feng X.-M."/>
        </authorList>
    </citation>
    <scope>NUCLEOTIDE SEQUENCE [LARGE SCALE GENOMIC DNA]</scope>
    <source>
        <strain evidence="6 7">CGMCC 4.7225</strain>
    </source>
</reference>
<evidence type="ECO:0000256" key="1">
    <source>
        <dbReference type="ARBA" id="ARBA00011028"/>
    </source>
</evidence>
<organism evidence="6 7">
    <name type="scientific">Phytoactinopolyspora alkaliphila</name>
    <dbReference type="NCBI Taxonomy" id="1783498"/>
    <lineage>
        <taxon>Bacteria</taxon>
        <taxon>Bacillati</taxon>
        <taxon>Actinomycetota</taxon>
        <taxon>Actinomycetes</taxon>
        <taxon>Jiangellales</taxon>
        <taxon>Jiangellaceae</taxon>
        <taxon>Phytoactinopolyspora</taxon>
    </lineage>
</organism>
<evidence type="ECO:0000256" key="3">
    <source>
        <dbReference type="ARBA" id="ARBA00022729"/>
    </source>
</evidence>
<dbReference type="InterPro" id="IPR006127">
    <property type="entry name" value="ZnuA-like"/>
</dbReference>
<comment type="similarity">
    <text evidence="1">Belongs to the bacterial solute-binding protein 9 family.</text>
</comment>
<keyword evidence="3 5" id="KW-0732">Signal</keyword>
<feature type="signal peptide" evidence="5">
    <location>
        <begin position="1"/>
        <end position="26"/>
    </location>
</feature>
<dbReference type="PANTHER" id="PTHR42953">
    <property type="entry name" value="HIGH-AFFINITY ZINC UPTAKE SYSTEM PROTEIN ZNUA-RELATED"/>
    <property type="match status" value="1"/>
</dbReference>
<evidence type="ECO:0000313" key="7">
    <source>
        <dbReference type="Proteomes" id="UP000469185"/>
    </source>
</evidence>
<evidence type="ECO:0000256" key="4">
    <source>
        <dbReference type="SAM" id="MobiDB-lite"/>
    </source>
</evidence>
<evidence type="ECO:0000256" key="2">
    <source>
        <dbReference type="ARBA" id="ARBA00022448"/>
    </source>
</evidence>
<proteinExistence type="inferred from homology"/>
<gene>
    <name evidence="6" type="ORF">G1H11_24205</name>
</gene>
<dbReference type="AlphaFoldDB" id="A0A6N9YUC1"/>
<dbReference type="PROSITE" id="PS51257">
    <property type="entry name" value="PROKAR_LIPOPROTEIN"/>
    <property type="match status" value="1"/>
</dbReference>
<keyword evidence="2" id="KW-0813">Transport</keyword>
<protein>
    <submittedName>
        <fullName evidence="6">Zinc ABC transporter substrate-binding protein</fullName>
    </submittedName>
</protein>
<dbReference type="Pfam" id="PF01297">
    <property type="entry name" value="ZnuA"/>
    <property type="match status" value="1"/>
</dbReference>
<dbReference type="EMBL" id="JAAGOB010000020">
    <property type="protein sequence ID" value="NED98408.1"/>
    <property type="molecule type" value="Genomic_DNA"/>
</dbReference>
<dbReference type="Proteomes" id="UP000469185">
    <property type="component" value="Unassembled WGS sequence"/>
</dbReference>
<sequence>MRMSPMKDRFLAHALPLIAASGLVLAACGADDGSGGESTSNGASVAAAFYPLAFVAERVAGEHASVENLTEPGVESHDLELTARQVGQVADADLVVHLAGYQPAVDAAIEQNASGAVLDAASTVELLPDTHEHDDEHNEDEDGHDDHEHDDHEHEEHEHDDEAHDDHGHGELDGDPHLWLDPANMAAIAADTADMLAEIDPDNADAYHANASQLSDELNELDGELASGLAQCERSLIVVSHEAFGYLTTRYGLDQLGVAGLDPDSEPSPARVSEVHSTVEAEGITTVFYERLSSPAVVESLANDLGLEIAVLDPIEGLTDETADEDYFSLMRENLEAIRAANECA</sequence>
<evidence type="ECO:0000313" key="6">
    <source>
        <dbReference type="EMBL" id="NED98408.1"/>
    </source>
</evidence>
<accession>A0A6N9YUC1</accession>
<feature type="compositionally biased region" description="Basic and acidic residues" evidence="4">
    <location>
        <begin position="144"/>
        <end position="178"/>
    </location>
</feature>
<dbReference type="GO" id="GO:0046872">
    <property type="term" value="F:metal ion binding"/>
    <property type="evidence" value="ECO:0007669"/>
    <property type="project" value="InterPro"/>
</dbReference>
<dbReference type="GO" id="GO:0030001">
    <property type="term" value="P:metal ion transport"/>
    <property type="evidence" value="ECO:0007669"/>
    <property type="project" value="InterPro"/>
</dbReference>
<feature type="chain" id="PRO_5027012229" evidence="5">
    <location>
        <begin position="27"/>
        <end position="345"/>
    </location>
</feature>
<name>A0A6N9YUC1_9ACTN</name>
<dbReference type="SUPFAM" id="SSF53807">
    <property type="entry name" value="Helical backbone' metal receptor"/>
    <property type="match status" value="1"/>
</dbReference>
<keyword evidence="7" id="KW-1185">Reference proteome</keyword>
<dbReference type="InterPro" id="IPR050492">
    <property type="entry name" value="Bact_metal-bind_prot9"/>
</dbReference>
<evidence type="ECO:0000256" key="5">
    <source>
        <dbReference type="SAM" id="SignalP"/>
    </source>
</evidence>